<dbReference type="Proteomes" id="UP001208570">
    <property type="component" value="Unassembled WGS sequence"/>
</dbReference>
<protein>
    <submittedName>
        <fullName evidence="1">Uncharacterized protein</fullName>
    </submittedName>
</protein>
<gene>
    <name evidence="1" type="ORF">LSH36_390g01066</name>
</gene>
<dbReference type="EMBL" id="JAODUP010000390">
    <property type="protein sequence ID" value="KAK2150765.1"/>
    <property type="molecule type" value="Genomic_DNA"/>
</dbReference>
<accession>A0AAD9JE98</accession>
<reference evidence="1" key="1">
    <citation type="journal article" date="2023" name="Mol. Biol. Evol.">
        <title>Third-Generation Sequencing Reveals the Adaptive Role of the Epigenome in Three Deep-Sea Polychaetes.</title>
        <authorList>
            <person name="Perez M."/>
            <person name="Aroh O."/>
            <person name="Sun Y."/>
            <person name="Lan Y."/>
            <person name="Juniper S.K."/>
            <person name="Young C.R."/>
            <person name="Angers B."/>
            <person name="Qian P.Y."/>
        </authorList>
    </citation>
    <scope>NUCLEOTIDE SEQUENCE</scope>
    <source>
        <strain evidence="1">P08H-3</strain>
    </source>
</reference>
<proteinExistence type="predicted"/>
<comment type="caution">
    <text evidence="1">The sequence shown here is derived from an EMBL/GenBank/DDBJ whole genome shotgun (WGS) entry which is preliminary data.</text>
</comment>
<evidence type="ECO:0000313" key="2">
    <source>
        <dbReference type="Proteomes" id="UP001208570"/>
    </source>
</evidence>
<name>A0AAD9JE98_9ANNE</name>
<keyword evidence="2" id="KW-1185">Reference proteome</keyword>
<sequence>MPSDRFRRATSSFKWIGSRRTDKTSHFQMANKSVFGSGVSPRAGNWPVVVSYRALSPAQLLPLFMIGPAVGRLGCPGLTPSNWPCKHRTTDVTGRHLQRGRFLLPGGSFDKAPGYSTDEALIRIR</sequence>
<organism evidence="1 2">
    <name type="scientific">Paralvinella palmiformis</name>
    <dbReference type="NCBI Taxonomy" id="53620"/>
    <lineage>
        <taxon>Eukaryota</taxon>
        <taxon>Metazoa</taxon>
        <taxon>Spiralia</taxon>
        <taxon>Lophotrochozoa</taxon>
        <taxon>Annelida</taxon>
        <taxon>Polychaeta</taxon>
        <taxon>Sedentaria</taxon>
        <taxon>Canalipalpata</taxon>
        <taxon>Terebellida</taxon>
        <taxon>Terebelliformia</taxon>
        <taxon>Alvinellidae</taxon>
        <taxon>Paralvinella</taxon>
    </lineage>
</organism>
<evidence type="ECO:0000313" key="1">
    <source>
        <dbReference type="EMBL" id="KAK2150765.1"/>
    </source>
</evidence>
<dbReference type="AlphaFoldDB" id="A0AAD9JE98"/>